<dbReference type="PROSITE" id="PS50863">
    <property type="entry name" value="B3"/>
    <property type="match status" value="2"/>
</dbReference>
<keyword evidence="5" id="KW-0539">Nucleus</keyword>
<keyword evidence="2" id="KW-0805">Transcription regulation</keyword>
<feature type="domain" description="TF-B3" evidence="7">
    <location>
        <begin position="15"/>
        <end position="108"/>
    </location>
</feature>
<accession>A0AAD8JBU5</accession>
<dbReference type="PANTHER" id="PTHR31920">
    <property type="entry name" value="B3 DOMAIN-CONTAINING"/>
    <property type="match status" value="1"/>
</dbReference>
<dbReference type="Proteomes" id="UP001237642">
    <property type="component" value="Unassembled WGS sequence"/>
</dbReference>
<evidence type="ECO:0000256" key="6">
    <source>
        <dbReference type="SAM" id="MobiDB-lite"/>
    </source>
</evidence>
<evidence type="ECO:0000256" key="1">
    <source>
        <dbReference type="ARBA" id="ARBA00004123"/>
    </source>
</evidence>
<name>A0AAD8JBU5_9APIA</name>
<comment type="subcellular location">
    <subcellularLocation>
        <location evidence="1">Nucleus</location>
    </subcellularLocation>
</comment>
<dbReference type="Gene3D" id="2.40.330.10">
    <property type="entry name" value="DNA-binding pseudobarrel domain"/>
    <property type="match status" value="2"/>
</dbReference>
<dbReference type="PANTHER" id="PTHR31920:SF108">
    <property type="entry name" value="B3 DOMAIN-CONTAINING TRANSCRIPTION FACTOR VRN1-LIKE"/>
    <property type="match status" value="1"/>
</dbReference>
<evidence type="ECO:0000313" key="8">
    <source>
        <dbReference type="EMBL" id="KAK1400988.1"/>
    </source>
</evidence>
<dbReference type="InterPro" id="IPR003340">
    <property type="entry name" value="B3_DNA-bd"/>
</dbReference>
<gene>
    <name evidence="8" type="ORF">POM88_000593</name>
</gene>
<dbReference type="SUPFAM" id="SSF101936">
    <property type="entry name" value="DNA-binding pseudobarrel domain"/>
    <property type="match status" value="2"/>
</dbReference>
<sequence>MESSFTSDHHAKAHCFFKIIISEISSESKLMIPEKFARKYGEELGRHVQLKAPGSVAWRVDVQRKKGKIWLRKGWPEFATFYSLCFGHSIFFVYQGNCNFKVVIFDPSATEIDYPLQPEKRTRGHSGDCLMQKWQKGKFAKASSDMEIISSSEDEESADFKIPSNANGNRHSTSRMKKPIKLEVDLNKPMQQHDNVRAKGGGRSASKEECNKALASANAFKSSYPFFIKVMQPSFVGKTNGWNARKADLKTYMRDNVEVLILRLGGQTWLIKCRIQSGRVKMGCGWQQFAEDNALAVGDVCVFEMVKPSKKLLEVAIYRAAAV</sequence>
<organism evidence="8 9">
    <name type="scientific">Heracleum sosnowskyi</name>
    <dbReference type="NCBI Taxonomy" id="360622"/>
    <lineage>
        <taxon>Eukaryota</taxon>
        <taxon>Viridiplantae</taxon>
        <taxon>Streptophyta</taxon>
        <taxon>Embryophyta</taxon>
        <taxon>Tracheophyta</taxon>
        <taxon>Spermatophyta</taxon>
        <taxon>Magnoliopsida</taxon>
        <taxon>eudicotyledons</taxon>
        <taxon>Gunneridae</taxon>
        <taxon>Pentapetalae</taxon>
        <taxon>asterids</taxon>
        <taxon>campanulids</taxon>
        <taxon>Apiales</taxon>
        <taxon>Apiaceae</taxon>
        <taxon>Apioideae</taxon>
        <taxon>apioid superclade</taxon>
        <taxon>Tordylieae</taxon>
        <taxon>Tordyliinae</taxon>
        <taxon>Heracleum</taxon>
    </lineage>
</organism>
<reference evidence="8" key="1">
    <citation type="submission" date="2023-02" db="EMBL/GenBank/DDBJ databases">
        <title>Genome of toxic invasive species Heracleum sosnowskyi carries increased number of genes despite the absence of recent whole-genome duplications.</title>
        <authorList>
            <person name="Schelkunov M."/>
            <person name="Shtratnikova V."/>
            <person name="Makarenko M."/>
            <person name="Klepikova A."/>
            <person name="Omelchenko D."/>
            <person name="Novikova G."/>
            <person name="Obukhova E."/>
            <person name="Bogdanov V."/>
            <person name="Penin A."/>
            <person name="Logacheva M."/>
        </authorList>
    </citation>
    <scope>NUCLEOTIDE SEQUENCE</scope>
    <source>
        <strain evidence="8">Hsosn_3</strain>
        <tissue evidence="8">Leaf</tissue>
    </source>
</reference>
<evidence type="ECO:0000256" key="4">
    <source>
        <dbReference type="ARBA" id="ARBA00023163"/>
    </source>
</evidence>
<evidence type="ECO:0000313" key="9">
    <source>
        <dbReference type="Proteomes" id="UP001237642"/>
    </source>
</evidence>
<dbReference type="CDD" id="cd10017">
    <property type="entry name" value="B3_DNA"/>
    <property type="match status" value="2"/>
</dbReference>
<evidence type="ECO:0000256" key="3">
    <source>
        <dbReference type="ARBA" id="ARBA00023125"/>
    </source>
</evidence>
<dbReference type="InterPro" id="IPR050655">
    <property type="entry name" value="Plant_B3_domain"/>
</dbReference>
<protein>
    <recommendedName>
        <fullName evidence="7">TF-B3 domain-containing protein</fullName>
    </recommendedName>
</protein>
<feature type="domain" description="TF-B3" evidence="7">
    <location>
        <begin position="258"/>
        <end position="321"/>
    </location>
</feature>
<dbReference type="EMBL" id="JAUIZM010000001">
    <property type="protein sequence ID" value="KAK1400988.1"/>
    <property type="molecule type" value="Genomic_DNA"/>
</dbReference>
<keyword evidence="9" id="KW-1185">Reference proteome</keyword>
<dbReference type="Pfam" id="PF02362">
    <property type="entry name" value="B3"/>
    <property type="match status" value="2"/>
</dbReference>
<keyword evidence="3" id="KW-0238">DNA-binding</keyword>
<dbReference type="AlphaFoldDB" id="A0AAD8JBU5"/>
<comment type="caution">
    <text evidence="8">The sequence shown here is derived from an EMBL/GenBank/DDBJ whole genome shotgun (WGS) entry which is preliminary data.</text>
</comment>
<dbReference type="InterPro" id="IPR015300">
    <property type="entry name" value="DNA-bd_pseudobarrel_sf"/>
</dbReference>
<evidence type="ECO:0000259" key="7">
    <source>
        <dbReference type="PROSITE" id="PS50863"/>
    </source>
</evidence>
<evidence type="ECO:0000256" key="5">
    <source>
        <dbReference type="ARBA" id="ARBA00023242"/>
    </source>
</evidence>
<evidence type="ECO:0000256" key="2">
    <source>
        <dbReference type="ARBA" id="ARBA00023015"/>
    </source>
</evidence>
<proteinExistence type="predicted"/>
<feature type="region of interest" description="Disordered" evidence="6">
    <location>
        <begin position="151"/>
        <end position="175"/>
    </location>
</feature>
<dbReference type="GO" id="GO:0003677">
    <property type="term" value="F:DNA binding"/>
    <property type="evidence" value="ECO:0007669"/>
    <property type="project" value="UniProtKB-KW"/>
</dbReference>
<keyword evidence="4" id="KW-0804">Transcription</keyword>
<dbReference type="SMART" id="SM01019">
    <property type="entry name" value="B3"/>
    <property type="match status" value="2"/>
</dbReference>
<reference evidence="8" key="2">
    <citation type="submission" date="2023-05" db="EMBL/GenBank/DDBJ databases">
        <authorList>
            <person name="Schelkunov M.I."/>
        </authorList>
    </citation>
    <scope>NUCLEOTIDE SEQUENCE</scope>
    <source>
        <strain evidence="8">Hsosn_3</strain>
        <tissue evidence="8">Leaf</tissue>
    </source>
</reference>
<dbReference type="GO" id="GO:0005634">
    <property type="term" value="C:nucleus"/>
    <property type="evidence" value="ECO:0007669"/>
    <property type="project" value="UniProtKB-SubCell"/>
</dbReference>